<evidence type="ECO:0000313" key="3">
    <source>
        <dbReference type="Proteomes" id="UP000813461"/>
    </source>
</evidence>
<evidence type="ECO:0000256" key="1">
    <source>
        <dbReference type="SAM" id="MobiDB-lite"/>
    </source>
</evidence>
<reference evidence="2" key="1">
    <citation type="journal article" date="2021" name="Nat. Commun.">
        <title>Genetic determinants of endophytism in the Arabidopsis root mycobiome.</title>
        <authorList>
            <person name="Mesny F."/>
            <person name="Miyauchi S."/>
            <person name="Thiergart T."/>
            <person name="Pickel B."/>
            <person name="Atanasova L."/>
            <person name="Karlsson M."/>
            <person name="Huettel B."/>
            <person name="Barry K.W."/>
            <person name="Haridas S."/>
            <person name="Chen C."/>
            <person name="Bauer D."/>
            <person name="Andreopoulos W."/>
            <person name="Pangilinan J."/>
            <person name="LaButti K."/>
            <person name="Riley R."/>
            <person name="Lipzen A."/>
            <person name="Clum A."/>
            <person name="Drula E."/>
            <person name="Henrissat B."/>
            <person name="Kohler A."/>
            <person name="Grigoriev I.V."/>
            <person name="Martin F.M."/>
            <person name="Hacquard S."/>
        </authorList>
    </citation>
    <scope>NUCLEOTIDE SEQUENCE</scope>
    <source>
        <strain evidence="2">MPI-SDFR-AT-0120</strain>
    </source>
</reference>
<dbReference type="Proteomes" id="UP000813461">
    <property type="component" value="Unassembled WGS sequence"/>
</dbReference>
<accession>A0A8K0VSH3</accession>
<dbReference type="AlphaFoldDB" id="A0A8K0VSH3"/>
<dbReference type="OrthoDB" id="3795238at2759"/>
<organism evidence="2 3">
    <name type="scientific">Paraphoma chrysanthemicola</name>
    <dbReference type="NCBI Taxonomy" id="798071"/>
    <lineage>
        <taxon>Eukaryota</taxon>
        <taxon>Fungi</taxon>
        <taxon>Dikarya</taxon>
        <taxon>Ascomycota</taxon>
        <taxon>Pezizomycotina</taxon>
        <taxon>Dothideomycetes</taxon>
        <taxon>Pleosporomycetidae</taxon>
        <taxon>Pleosporales</taxon>
        <taxon>Pleosporineae</taxon>
        <taxon>Phaeosphaeriaceae</taxon>
        <taxon>Paraphoma</taxon>
    </lineage>
</organism>
<dbReference type="EMBL" id="JAGMVJ010000031">
    <property type="protein sequence ID" value="KAH7068719.1"/>
    <property type="molecule type" value="Genomic_DNA"/>
</dbReference>
<evidence type="ECO:0000313" key="2">
    <source>
        <dbReference type="EMBL" id="KAH7068719.1"/>
    </source>
</evidence>
<feature type="non-terminal residue" evidence="2">
    <location>
        <position position="316"/>
    </location>
</feature>
<feature type="compositionally biased region" description="Low complexity" evidence="1">
    <location>
        <begin position="278"/>
        <end position="316"/>
    </location>
</feature>
<name>A0A8K0VSH3_9PLEO</name>
<gene>
    <name evidence="2" type="ORF">FB567DRAFT_457014</name>
</gene>
<keyword evidence="3" id="KW-1185">Reference proteome</keyword>
<comment type="caution">
    <text evidence="2">The sequence shown here is derived from an EMBL/GenBank/DDBJ whole genome shotgun (WGS) entry which is preliminary data.</text>
</comment>
<feature type="region of interest" description="Disordered" evidence="1">
    <location>
        <begin position="252"/>
        <end position="316"/>
    </location>
</feature>
<protein>
    <submittedName>
        <fullName evidence="2">Uncharacterized protein</fullName>
    </submittedName>
</protein>
<proteinExistence type="predicted"/>
<sequence length="316" mass="35552">MAEIFGVVAAGIMLGPELLRLSRFLRKTFRAIRSAPHDVDKLAKEMEIFAGLYEDFLEICSSGGKHDARSVSAVKLLTAWARKAIEGIRKLLERVQAISGGPLNSTMETLVAYLRWYFSDREVKFLRSSLNVARESIIGFSNIRAVQRIEEHIELLKAAMAQNNQQAIEARLNVSLEDQMGLLKQKLHIRRKQRHVNDKRRSEAVDDLREQQEKVTSWNSDVVVPETKQLMQFTKSVEHYIEDVLPLQLSGHRRRNRNARTTTELRRSRADSAQPSVTTGTSSFASGYSSSRASKEPSLSEPSVTVPSSSPICDGT</sequence>